<feature type="signal peptide" evidence="3">
    <location>
        <begin position="1"/>
        <end position="22"/>
    </location>
</feature>
<dbReference type="InterPro" id="IPR002902">
    <property type="entry name" value="GNK2"/>
</dbReference>
<feature type="domain" description="Gnk2-homologous" evidence="4">
    <location>
        <begin position="33"/>
        <end position="143"/>
    </location>
</feature>
<feature type="chain" id="PRO_5043348547" description="Gnk2-homologous domain-containing protein" evidence="3">
    <location>
        <begin position="23"/>
        <end position="149"/>
    </location>
</feature>
<dbReference type="Gene3D" id="3.30.430.20">
    <property type="entry name" value="Gnk2 domain, C-X8-C-X2-C motif"/>
    <property type="match status" value="1"/>
</dbReference>
<organism evidence="5 6">
    <name type="scientific">Linum trigynum</name>
    <dbReference type="NCBI Taxonomy" id="586398"/>
    <lineage>
        <taxon>Eukaryota</taxon>
        <taxon>Viridiplantae</taxon>
        <taxon>Streptophyta</taxon>
        <taxon>Embryophyta</taxon>
        <taxon>Tracheophyta</taxon>
        <taxon>Spermatophyta</taxon>
        <taxon>Magnoliopsida</taxon>
        <taxon>eudicotyledons</taxon>
        <taxon>Gunneridae</taxon>
        <taxon>Pentapetalae</taxon>
        <taxon>rosids</taxon>
        <taxon>fabids</taxon>
        <taxon>Malpighiales</taxon>
        <taxon>Linaceae</taxon>
        <taxon>Linum</taxon>
    </lineage>
</organism>
<proteinExistence type="predicted"/>
<dbReference type="Proteomes" id="UP001497516">
    <property type="component" value="Chromosome 1"/>
</dbReference>
<evidence type="ECO:0000256" key="2">
    <source>
        <dbReference type="ARBA" id="ARBA00022737"/>
    </source>
</evidence>
<dbReference type="EMBL" id="OZ034813">
    <property type="protein sequence ID" value="CAL1352280.1"/>
    <property type="molecule type" value="Genomic_DNA"/>
</dbReference>
<dbReference type="PROSITE" id="PS51473">
    <property type="entry name" value="GNK2"/>
    <property type="match status" value="1"/>
</dbReference>
<keyword evidence="2" id="KW-0677">Repeat</keyword>
<reference evidence="5 6" key="1">
    <citation type="submission" date="2024-04" db="EMBL/GenBank/DDBJ databases">
        <authorList>
            <person name="Fracassetti M."/>
        </authorList>
    </citation>
    <scope>NUCLEOTIDE SEQUENCE [LARGE SCALE GENOMIC DNA]</scope>
</reference>
<sequence>MAYQLLKLLLLLAAAIHRETRAQICPTPPDDGGGDFTLLCNPYEFDERYYPHHAQEWALDLTIFGGADVNRLSMCLKSPFGVDAAAGTQLWLVHYTSCEIGTVDDCEACLEDTRRIIRQQCPNRAGAQAASVRCCARYEVYRFCNVVNE</sequence>
<evidence type="ECO:0000313" key="5">
    <source>
        <dbReference type="EMBL" id="CAL1352280.1"/>
    </source>
</evidence>
<evidence type="ECO:0000313" key="6">
    <source>
        <dbReference type="Proteomes" id="UP001497516"/>
    </source>
</evidence>
<dbReference type="InterPro" id="IPR038408">
    <property type="entry name" value="GNK2_sf"/>
</dbReference>
<accession>A0AAV2C8W1</accession>
<gene>
    <name evidence="5" type="ORF">LTRI10_LOCUS261</name>
</gene>
<name>A0AAV2C8W1_9ROSI</name>
<keyword evidence="1 3" id="KW-0732">Signal</keyword>
<evidence type="ECO:0000256" key="1">
    <source>
        <dbReference type="ARBA" id="ARBA00022729"/>
    </source>
</evidence>
<dbReference type="AlphaFoldDB" id="A0AAV2C8W1"/>
<keyword evidence="6" id="KW-1185">Reference proteome</keyword>
<evidence type="ECO:0000256" key="3">
    <source>
        <dbReference type="SAM" id="SignalP"/>
    </source>
</evidence>
<protein>
    <recommendedName>
        <fullName evidence="4">Gnk2-homologous domain-containing protein</fullName>
    </recommendedName>
</protein>
<evidence type="ECO:0000259" key="4">
    <source>
        <dbReference type="PROSITE" id="PS51473"/>
    </source>
</evidence>